<dbReference type="Pfam" id="PF11831">
    <property type="entry name" value="Myb_Cef"/>
    <property type="match status" value="1"/>
</dbReference>
<sequence length="359" mass="40751">MDEDELEMLSEARVRFTNTQGKKAKRKAREKQLADARRMASLQKRRELHADGIVVGDGGYRQKKNPSYVDYSAEEAENFLALQNVETLKGGLNTPLHDLRLNSALPQKQVVATPNTLNINNEGVIKNVKEELRKALGSLPNPKNDYQLLLPEGEEESDEQPDAEEEWVEDASDAAKARARARALKRIEERKLRTQAFQRNLPRPAKLNEQCTKKATNKADMSVVERSQAAKLIEEEIAKHGEPLDDIMWVAIEQSSSELVLSNGKFNRLAILSRRNQMEALSSQFQNIANGLTKKLTDLQSERTSLSMELDTFKNLAVHANKSIAKRVHKLTLDIEKQHERERKLQKKYGALQYTICKS</sequence>
<evidence type="ECO:0000256" key="3">
    <source>
        <dbReference type="SAM" id="MobiDB-lite"/>
    </source>
</evidence>
<evidence type="ECO:0000256" key="1">
    <source>
        <dbReference type="ARBA" id="ARBA00023125"/>
    </source>
</evidence>
<reference evidence="5" key="1">
    <citation type="submission" date="2023-06" db="EMBL/GenBank/DDBJ databases">
        <title>Genomic analysis of the entomopathogenic nematode Steinernema hermaphroditum.</title>
        <authorList>
            <person name="Schwarz E.M."/>
            <person name="Heppert J.K."/>
            <person name="Baniya A."/>
            <person name="Schwartz H.T."/>
            <person name="Tan C.-H."/>
            <person name="Antoshechkin I."/>
            <person name="Sternberg P.W."/>
            <person name="Goodrich-Blair H."/>
            <person name="Dillman A.R."/>
        </authorList>
    </citation>
    <scope>NUCLEOTIDE SEQUENCE</scope>
    <source>
        <strain evidence="5">PS9179</strain>
        <tissue evidence="5">Whole animal</tissue>
    </source>
</reference>
<dbReference type="AlphaFoldDB" id="A0AA39IML6"/>
<keyword evidence="1" id="KW-0238">DNA-binding</keyword>
<protein>
    <recommendedName>
        <fullName evidence="4">Pre-mRNA splicing factor component Cdc5p/Cef1 C-terminal domain-containing protein</fullName>
    </recommendedName>
</protein>
<comment type="caution">
    <text evidence="5">The sequence shown here is derived from an EMBL/GenBank/DDBJ whole genome shotgun (WGS) entry which is preliminary data.</text>
</comment>
<proteinExistence type="predicted"/>
<dbReference type="GO" id="GO:0000974">
    <property type="term" value="C:Prp19 complex"/>
    <property type="evidence" value="ECO:0007669"/>
    <property type="project" value="InterPro"/>
</dbReference>
<dbReference type="PANTHER" id="PTHR45885">
    <property type="entry name" value="CELL DIVISION CYCLE 5-LIKE PROTEIN"/>
    <property type="match status" value="1"/>
</dbReference>
<name>A0AA39IML6_9BILA</name>
<feature type="domain" description="Pre-mRNA splicing factor component Cdc5p/Cef1 C-terminal" evidence="4">
    <location>
        <begin position="92"/>
        <end position="238"/>
    </location>
</feature>
<evidence type="ECO:0000313" key="6">
    <source>
        <dbReference type="Proteomes" id="UP001175271"/>
    </source>
</evidence>
<gene>
    <name evidence="5" type="ORF">QR680_009674</name>
</gene>
<accession>A0AA39IML6</accession>
<evidence type="ECO:0000313" key="5">
    <source>
        <dbReference type="EMBL" id="KAK0426371.1"/>
    </source>
</evidence>
<dbReference type="GO" id="GO:0000981">
    <property type="term" value="F:DNA-binding transcription factor activity, RNA polymerase II-specific"/>
    <property type="evidence" value="ECO:0007669"/>
    <property type="project" value="TreeGrafter"/>
</dbReference>
<keyword evidence="2" id="KW-0539">Nucleus</keyword>
<dbReference type="EMBL" id="JAUCMV010000001">
    <property type="protein sequence ID" value="KAK0426371.1"/>
    <property type="molecule type" value="Genomic_DNA"/>
</dbReference>
<dbReference type="GO" id="GO:0005681">
    <property type="term" value="C:spliceosomal complex"/>
    <property type="evidence" value="ECO:0007669"/>
    <property type="project" value="TreeGrafter"/>
</dbReference>
<dbReference type="InterPro" id="IPR047242">
    <property type="entry name" value="CDC5L/Cef1"/>
</dbReference>
<dbReference type="Proteomes" id="UP001175271">
    <property type="component" value="Unassembled WGS sequence"/>
</dbReference>
<dbReference type="GO" id="GO:0000398">
    <property type="term" value="P:mRNA splicing, via spliceosome"/>
    <property type="evidence" value="ECO:0007669"/>
    <property type="project" value="InterPro"/>
</dbReference>
<dbReference type="InterPro" id="IPR021786">
    <property type="entry name" value="Cdc5p/Cef1_C"/>
</dbReference>
<feature type="region of interest" description="Disordered" evidence="3">
    <location>
        <begin position="152"/>
        <end position="171"/>
    </location>
</feature>
<dbReference type="PANTHER" id="PTHR45885:SF1">
    <property type="entry name" value="CELL DIVISION CYCLE 5-LIKE PROTEIN"/>
    <property type="match status" value="1"/>
</dbReference>
<keyword evidence="6" id="KW-1185">Reference proteome</keyword>
<evidence type="ECO:0000259" key="4">
    <source>
        <dbReference type="Pfam" id="PF11831"/>
    </source>
</evidence>
<dbReference type="GO" id="GO:0000977">
    <property type="term" value="F:RNA polymerase II transcription regulatory region sequence-specific DNA binding"/>
    <property type="evidence" value="ECO:0007669"/>
    <property type="project" value="TreeGrafter"/>
</dbReference>
<organism evidence="5 6">
    <name type="scientific">Steinernema hermaphroditum</name>
    <dbReference type="NCBI Taxonomy" id="289476"/>
    <lineage>
        <taxon>Eukaryota</taxon>
        <taxon>Metazoa</taxon>
        <taxon>Ecdysozoa</taxon>
        <taxon>Nematoda</taxon>
        <taxon>Chromadorea</taxon>
        <taxon>Rhabditida</taxon>
        <taxon>Tylenchina</taxon>
        <taxon>Panagrolaimomorpha</taxon>
        <taxon>Strongyloidoidea</taxon>
        <taxon>Steinernematidae</taxon>
        <taxon>Steinernema</taxon>
    </lineage>
</organism>
<evidence type="ECO:0000256" key="2">
    <source>
        <dbReference type="ARBA" id="ARBA00023242"/>
    </source>
</evidence>